<feature type="non-terminal residue" evidence="2">
    <location>
        <position position="67"/>
    </location>
</feature>
<sequence length="67" mass="6751">LRAGPRGVHAGSGLSGRADHAGSGPVAQMRRSARPAGAGDEAVLRGRARQATGPARRGRVAGRDARV</sequence>
<dbReference type="AlphaFoldDB" id="A0A6J4LCR9"/>
<proteinExistence type="predicted"/>
<dbReference type="EMBL" id="CADCUC010000263">
    <property type="protein sequence ID" value="CAA9328357.1"/>
    <property type="molecule type" value="Genomic_DNA"/>
</dbReference>
<feature type="region of interest" description="Disordered" evidence="1">
    <location>
        <begin position="1"/>
        <end position="67"/>
    </location>
</feature>
<protein>
    <submittedName>
        <fullName evidence="2">Transcriptional regulator, IclR family</fullName>
    </submittedName>
</protein>
<gene>
    <name evidence="2" type="ORF">AVDCRST_MAG90-1340</name>
</gene>
<name>A0A6J4LCR9_9HYPH</name>
<organism evidence="2">
    <name type="scientific">uncultured Microvirga sp</name>
    <dbReference type="NCBI Taxonomy" id="412392"/>
    <lineage>
        <taxon>Bacteria</taxon>
        <taxon>Pseudomonadati</taxon>
        <taxon>Pseudomonadota</taxon>
        <taxon>Alphaproteobacteria</taxon>
        <taxon>Hyphomicrobiales</taxon>
        <taxon>Methylobacteriaceae</taxon>
        <taxon>Microvirga</taxon>
        <taxon>environmental samples</taxon>
    </lineage>
</organism>
<evidence type="ECO:0000313" key="2">
    <source>
        <dbReference type="EMBL" id="CAA9328357.1"/>
    </source>
</evidence>
<feature type="non-terminal residue" evidence="2">
    <location>
        <position position="1"/>
    </location>
</feature>
<evidence type="ECO:0000256" key="1">
    <source>
        <dbReference type="SAM" id="MobiDB-lite"/>
    </source>
</evidence>
<accession>A0A6J4LCR9</accession>
<reference evidence="2" key="1">
    <citation type="submission" date="2020-02" db="EMBL/GenBank/DDBJ databases">
        <authorList>
            <person name="Meier V. D."/>
        </authorList>
    </citation>
    <scope>NUCLEOTIDE SEQUENCE</scope>
    <source>
        <strain evidence="2">AVDCRST_MAG90</strain>
    </source>
</reference>